<reference evidence="4" key="1">
    <citation type="submission" date="2020-10" db="EMBL/GenBank/DDBJ databases">
        <authorList>
            <person name="Han B."/>
            <person name="Lu T."/>
            <person name="Zhao Q."/>
            <person name="Huang X."/>
            <person name="Zhao Y."/>
        </authorList>
    </citation>
    <scope>NUCLEOTIDE SEQUENCE</scope>
</reference>
<dbReference type="AlphaFoldDB" id="A0A811RFZ1"/>
<keyword evidence="2" id="KW-0812">Transmembrane</keyword>
<feature type="transmembrane region" description="Helical" evidence="2">
    <location>
        <begin position="56"/>
        <end position="77"/>
    </location>
</feature>
<evidence type="ECO:0000256" key="2">
    <source>
        <dbReference type="SAM" id="Phobius"/>
    </source>
</evidence>
<sequence length="846" mass="95145">MVSLHDIREHVASLFIMLNKKTVILFRIEFLVVLVTLVFFAMFLMDFYRRIIHNSFMRAVFSVFDAVSDSIVVYLLGAMQTAPFKNQLFPVWALVLVNFRYSADYISGYGVPDRRGRRFTEWRNVFKLLGSAFLNWTRRSSFSGPLWLVWSLQIVRSGYRFHSHKLASRAVWHGGSSELVAEHMRAMRERGDQVSSSSRGELFNPVTMEGYRYLVYGETKQKKGGFRLKKPQYALSTDQDQQDATKKNKKTSPPPLITLDTISRLLRCRFEDVKLQRCIFDTNRDLVKSIIAGKVGASDALRIMELQLAFVHDYFNTRYPMIFWCGLPSLFISLVLSVLTMGAVVWLAVDIRKVFKPPSGELANLVKGFNVDTIITWLFIGLMIVKEIWEMHTYLRSDWTSLIKACEHVQRKSKTERTKQSRDDTWMRWHGLIDQYVFVESYDDRPRFWNLIHNLTTGIVPKKEDGAKLGSAVQVPDCVRQKVLEKLSELTEDNGDGRAGRRGQLLPGFIKTLSDTSVSMELQRYQAYTARPSSATTGGGGGVVLPTASHIILVWHIATSLCEMELATTHGVDLGSPGFPCSLLSWLSSLCSSKPYLMDVYDKKGCCSSSSLSWFTISNCCCSSSKSSDGKTEEKKQQVNGKLPAGNLRRAYIIANSLSRYCTYLLVSKPDLIPDSFLVPKIVFQKAVRSARDGIFKGTGSLQERHKALKALMDEAGEFINHVWALLWHCGIQESSLWPKDTSPENNEPQPQVGNGGGDGAAAGMIEKRRTGGDAMRERDHIGITIDEAHDNKDKGKGAKDLEAGDSSTTSTGLLKMEGTESSEIEEVYGDATTNVQRGMARQTQN</sequence>
<keyword evidence="2" id="KW-0472">Membrane</keyword>
<accession>A0A811RFZ1</accession>
<comment type="caution">
    <text evidence="4">The sequence shown here is derived from an EMBL/GenBank/DDBJ whole genome shotgun (WGS) entry which is preliminary data.</text>
</comment>
<dbReference type="InterPro" id="IPR025315">
    <property type="entry name" value="DUF4220"/>
</dbReference>
<keyword evidence="2" id="KW-1133">Transmembrane helix</keyword>
<name>A0A811RFZ1_9POAL</name>
<feature type="transmembrane region" description="Helical" evidence="2">
    <location>
        <begin position="322"/>
        <end position="349"/>
    </location>
</feature>
<dbReference type="EMBL" id="CAJGYO010000014">
    <property type="protein sequence ID" value="CAD6268880.1"/>
    <property type="molecule type" value="Genomic_DNA"/>
</dbReference>
<feature type="domain" description="DUF4220" evidence="3">
    <location>
        <begin position="65"/>
        <end position="440"/>
    </location>
</feature>
<dbReference type="PANTHER" id="PTHR31325">
    <property type="entry name" value="OS01G0798800 PROTEIN-RELATED"/>
    <property type="match status" value="1"/>
</dbReference>
<dbReference type="Pfam" id="PF13968">
    <property type="entry name" value="DUF4220"/>
    <property type="match status" value="1"/>
</dbReference>
<feature type="transmembrane region" description="Helical" evidence="2">
    <location>
        <begin position="24"/>
        <end position="44"/>
    </location>
</feature>
<evidence type="ECO:0000256" key="1">
    <source>
        <dbReference type="SAM" id="MobiDB-lite"/>
    </source>
</evidence>
<proteinExistence type="predicted"/>
<dbReference type="OrthoDB" id="690787at2759"/>
<protein>
    <recommendedName>
        <fullName evidence="3">DUF4220 domain-containing protein</fullName>
    </recommendedName>
</protein>
<feature type="compositionally biased region" description="Basic and acidic residues" evidence="1">
    <location>
        <begin position="783"/>
        <end position="803"/>
    </location>
</feature>
<feature type="region of interest" description="Disordered" evidence="1">
    <location>
        <begin position="738"/>
        <end position="764"/>
    </location>
</feature>
<dbReference type="Proteomes" id="UP000604825">
    <property type="component" value="Unassembled WGS sequence"/>
</dbReference>
<feature type="region of interest" description="Disordered" evidence="1">
    <location>
        <begin position="235"/>
        <end position="255"/>
    </location>
</feature>
<evidence type="ECO:0000259" key="3">
    <source>
        <dbReference type="Pfam" id="PF13968"/>
    </source>
</evidence>
<evidence type="ECO:0000313" key="4">
    <source>
        <dbReference type="EMBL" id="CAD6268880.1"/>
    </source>
</evidence>
<organism evidence="4 5">
    <name type="scientific">Miscanthus lutarioriparius</name>
    <dbReference type="NCBI Taxonomy" id="422564"/>
    <lineage>
        <taxon>Eukaryota</taxon>
        <taxon>Viridiplantae</taxon>
        <taxon>Streptophyta</taxon>
        <taxon>Embryophyta</taxon>
        <taxon>Tracheophyta</taxon>
        <taxon>Spermatophyta</taxon>
        <taxon>Magnoliopsida</taxon>
        <taxon>Liliopsida</taxon>
        <taxon>Poales</taxon>
        <taxon>Poaceae</taxon>
        <taxon>PACMAD clade</taxon>
        <taxon>Panicoideae</taxon>
        <taxon>Andropogonodae</taxon>
        <taxon>Andropogoneae</taxon>
        <taxon>Saccharinae</taxon>
        <taxon>Miscanthus</taxon>
    </lineage>
</organism>
<gene>
    <name evidence="4" type="ORF">NCGR_LOCUS52185</name>
</gene>
<dbReference type="Pfam" id="PF04578">
    <property type="entry name" value="DUF594"/>
    <property type="match status" value="1"/>
</dbReference>
<evidence type="ECO:0000313" key="5">
    <source>
        <dbReference type="Proteomes" id="UP000604825"/>
    </source>
</evidence>
<feature type="region of interest" description="Disordered" evidence="1">
    <location>
        <begin position="783"/>
        <end position="846"/>
    </location>
</feature>
<dbReference type="InterPro" id="IPR007658">
    <property type="entry name" value="DUF594"/>
</dbReference>
<keyword evidence="5" id="KW-1185">Reference proteome</keyword>
<feature type="compositionally biased region" description="Polar residues" evidence="1">
    <location>
        <begin position="744"/>
        <end position="753"/>
    </location>
</feature>
<feature type="compositionally biased region" description="Polar residues" evidence="1">
    <location>
        <begin position="832"/>
        <end position="846"/>
    </location>
</feature>